<dbReference type="PROSITE" id="PS51847">
    <property type="entry name" value="SMP"/>
    <property type="match status" value="1"/>
</dbReference>
<dbReference type="Pfam" id="PF25669">
    <property type="entry name" value="SMP_MUG190-like"/>
    <property type="match status" value="1"/>
</dbReference>
<accession>A0AAD5Y215</accession>
<keyword evidence="3" id="KW-0445">Lipid transport</keyword>
<evidence type="ECO:0000256" key="5">
    <source>
        <dbReference type="ARBA" id="ARBA00023136"/>
    </source>
</evidence>
<dbReference type="PANTHER" id="PTHR46980">
    <property type="entry name" value="TRICALBIN-1-RELATED"/>
    <property type="match status" value="1"/>
</dbReference>
<feature type="domain" description="C2" evidence="8">
    <location>
        <begin position="634"/>
        <end position="750"/>
    </location>
</feature>
<evidence type="ECO:0000313" key="10">
    <source>
        <dbReference type="EMBL" id="KAJ3223646.1"/>
    </source>
</evidence>
<evidence type="ECO:0000259" key="8">
    <source>
        <dbReference type="PROSITE" id="PS50004"/>
    </source>
</evidence>
<dbReference type="PROSITE" id="PS50004">
    <property type="entry name" value="C2"/>
    <property type="match status" value="6"/>
</dbReference>
<dbReference type="GO" id="GO:0016020">
    <property type="term" value="C:membrane"/>
    <property type="evidence" value="ECO:0007669"/>
    <property type="project" value="UniProtKB-SubCell"/>
</dbReference>
<keyword evidence="11" id="KW-1185">Reference proteome</keyword>
<keyword evidence="7" id="KW-1133">Transmembrane helix</keyword>
<keyword evidence="4" id="KW-0446">Lipid-binding</keyword>
<feature type="domain" description="C2" evidence="8">
    <location>
        <begin position="423"/>
        <end position="557"/>
    </location>
</feature>
<comment type="caution">
    <text evidence="10">The sequence shown here is derived from an EMBL/GenBank/DDBJ whole genome shotgun (WGS) entry which is preliminary data.</text>
</comment>
<protein>
    <submittedName>
        <fullName evidence="10">Uncharacterized protein</fullName>
    </submittedName>
</protein>
<feature type="transmembrane region" description="Helical" evidence="7">
    <location>
        <begin position="190"/>
        <end position="208"/>
    </location>
</feature>
<dbReference type="CDD" id="cd21678">
    <property type="entry name" value="SMP_TCB"/>
    <property type="match status" value="1"/>
</dbReference>
<feature type="domain" description="C2" evidence="8">
    <location>
        <begin position="1172"/>
        <end position="1296"/>
    </location>
</feature>
<evidence type="ECO:0000256" key="2">
    <source>
        <dbReference type="ARBA" id="ARBA00022448"/>
    </source>
</evidence>
<dbReference type="GO" id="GO:0006869">
    <property type="term" value="P:lipid transport"/>
    <property type="evidence" value="ECO:0007669"/>
    <property type="project" value="UniProtKB-KW"/>
</dbReference>
<reference evidence="10" key="1">
    <citation type="submission" date="2020-05" db="EMBL/GenBank/DDBJ databases">
        <title>Phylogenomic resolution of chytrid fungi.</title>
        <authorList>
            <person name="Stajich J.E."/>
            <person name="Amses K."/>
            <person name="Simmons R."/>
            <person name="Seto K."/>
            <person name="Myers J."/>
            <person name="Bonds A."/>
            <person name="Quandt C.A."/>
            <person name="Barry K."/>
            <person name="Liu P."/>
            <person name="Grigoriev I."/>
            <person name="Longcore J.E."/>
            <person name="James T.Y."/>
        </authorList>
    </citation>
    <scope>NUCLEOTIDE SEQUENCE</scope>
    <source>
        <strain evidence="10">JEL0476</strain>
    </source>
</reference>
<comment type="subcellular location">
    <subcellularLocation>
        <location evidence="1">Membrane</location>
    </subcellularLocation>
</comment>
<feature type="compositionally biased region" description="Basic and acidic residues" evidence="6">
    <location>
        <begin position="1335"/>
        <end position="1351"/>
    </location>
</feature>
<name>A0AAD5Y215_9FUNG</name>
<dbReference type="InterPro" id="IPR031468">
    <property type="entry name" value="SMP_LBD"/>
</dbReference>
<feature type="domain" description="SMP-LTD" evidence="9">
    <location>
        <begin position="233"/>
        <end position="432"/>
    </location>
</feature>
<dbReference type="InterPro" id="IPR052455">
    <property type="entry name" value="Tricalbin_domain"/>
</dbReference>
<dbReference type="SUPFAM" id="SSF49562">
    <property type="entry name" value="C2 domain (Calcium/lipid-binding domain, CaLB)"/>
    <property type="match status" value="6"/>
</dbReference>
<keyword evidence="7" id="KW-0812">Transmembrane</keyword>
<dbReference type="InterPro" id="IPR000008">
    <property type="entry name" value="C2_dom"/>
</dbReference>
<evidence type="ECO:0000256" key="1">
    <source>
        <dbReference type="ARBA" id="ARBA00004370"/>
    </source>
</evidence>
<dbReference type="InterPro" id="IPR035892">
    <property type="entry name" value="C2_domain_sf"/>
</dbReference>
<dbReference type="CDD" id="cd00030">
    <property type="entry name" value="C2"/>
    <property type="match status" value="1"/>
</dbReference>
<feature type="region of interest" description="Disordered" evidence="6">
    <location>
        <begin position="1"/>
        <end position="38"/>
    </location>
</feature>
<dbReference type="EMBL" id="JADGJW010000122">
    <property type="protein sequence ID" value="KAJ3223646.1"/>
    <property type="molecule type" value="Genomic_DNA"/>
</dbReference>
<feature type="domain" description="C2" evidence="8">
    <location>
        <begin position="1394"/>
        <end position="1524"/>
    </location>
</feature>
<feature type="compositionally biased region" description="Basic and acidic residues" evidence="6">
    <location>
        <begin position="1"/>
        <end position="15"/>
    </location>
</feature>
<proteinExistence type="predicted"/>
<gene>
    <name evidence="10" type="ORF">HK099_000884</name>
</gene>
<feature type="region of interest" description="Disordered" evidence="6">
    <location>
        <begin position="1321"/>
        <end position="1361"/>
    </location>
</feature>
<dbReference type="SMART" id="SM00239">
    <property type="entry name" value="C2"/>
    <property type="match status" value="6"/>
</dbReference>
<feature type="domain" description="C2" evidence="8">
    <location>
        <begin position="1025"/>
        <end position="1154"/>
    </location>
</feature>
<evidence type="ECO:0000256" key="7">
    <source>
        <dbReference type="SAM" id="Phobius"/>
    </source>
</evidence>
<sequence length="1546" mass="174173">MNEKDEFHDSLEKINEQGFKSNGPIPDDQSINSQKSNKEIAQKILSNLKKTHEKAEKPNRWGDIDDNDQKLEDISVGGLMAAKLAAKKFKNPELDNSLIESKAKAAKARETEKQKFTGFLFNPNFTDVLPQQLHSAYLKLSMEDVNLHNQIESLRPTIEILIYWENLTSTLVWSLSMCFVWFLARFNFSIVWLLIVVFYVGGSLKRNLHQLKNKIRRSVKDELSHLKMTGEDGREAVEWFNIFLSKYWVNYEPGLSSQIQESINYYLRLYKPTFLEDMLFTTFSLGSEAPRIEFIHTYPKTEDDIITMDWAINFTPFDEGEKIATSNRKSSKLELKLFVGKGGMTVAIPTVVKDVSLVGLMQVSIKFSSTFPHVKFVDICFKDIPEVTFNLRPLKGLDLMDMPGLNNSIHQMIKDQLKANVVDPVKIHLPLEEWAGAVASYDKPVGVLKVTVYQARSLKNRESIGLSDPYTKFIIGDKEIGRTHALNNTLNPNWGGSEHFIIIYESHLDPATDSDTLYFEIFDENETTKDKSMGRTNALKLSQWIKLAQSGPPTAKLNEGGDEDDEDEAIKEDAEEKKELLGGLTDAETTLLLKEWGSPFDATSELWKPLFMPGKEQKSIKGELKVNLVYFPVPKTDAVVVNEEEDDIESGIVTFTVHQVRDMAASLKAQNMSVVSELNTGEEIGRTNVIKKTATPVWDKSFDIFVKDVEGAKIKLKVLNNDHVTGFCLLDVSDILAKTNQSNDWYKLKGIPSGRVRVSIKFKPVDLEAENLTSSKPSSFMRICVREANDLKNVEMMSKSDPYCKVTLGNQHLGKTSTIEDNLNPVWKETFNVIAYTGTQVLAFSLFDFNGISKDKPIGRVSLRLDDLIDFNEIEKYLSEVLGTEVLEPTKSLLKSNVSLDDTSKAKDLLLKLQQDGLKIQSISPVFAEIWAPIYINKNKIKEIVKGKINFSIEVFPIVQNKVIKVDKKSRKKRKELMKQAGSLESVRADEGPDDTKVNESDTHPNIVVEEENVHKKTSKNSLIDLAEFERVKSIVDDFSAGIFQFKIHDAQDLDKNRNLYCVLQTAELKDPGVKITHGVSSSTYSTRIIQDSKTPSWNETCEIFVSNVKKNAVHLQLKYSHNEEKSNDDKTYAVWTGEGEKLLKTIGQANNWLTLEPTRITDLTSRIGNEVNPSVRVSVSYFPVYMEDETVSDDGELKLEILEASNLDALDRGGTSDPYIVVKCNSDQVFKTKTIKKTVNPKFNESCHVKVDSKKKANFKFEVYDHNTLQKHGLLGHFNLVLRSLPSNETVVKDFKLEGGGGYVKLQLFFKQKEDSSSHEKKSTTKKVLGLFGKNKEQKENKEDTEKEDTLSPLSSMDHGLSNKNSVLSIKDAASKQSQVGIGLPTSLSINSLSSRISSSHSVNEESNVIGEGIIKIVEARNLKAADSNGLSDPYIKIVQFYHGKMKQLHKTSVQKKTLSPTFNETFKCKVPLKFKILAKGFVDIGESSEIDIFDLLFPENTFESETSNPEVSKLTKKFDDWLPMGDGCGEVHLSGDFNLSILNN</sequence>
<evidence type="ECO:0000256" key="4">
    <source>
        <dbReference type="ARBA" id="ARBA00023121"/>
    </source>
</evidence>
<keyword evidence="2" id="KW-0813">Transport</keyword>
<dbReference type="Gene3D" id="2.60.40.150">
    <property type="entry name" value="C2 domain"/>
    <property type="match status" value="6"/>
</dbReference>
<dbReference type="GO" id="GO:0008289">
    <property type="term" value="F:lipid binding"/>
    <property type="evidence" value="ECO:0007669"/>
    <property type="project" value="UniProtKB-KW"/>
</dbReference>
<feature type="region of interest" description="Disordered" evidence="6">
    <location>
        <begin position="977"/>
        <end position="1001"/>
    </location>
</feature>
<evidence type="ECO:0000256" key="3">
    <source>
        <dbReference type="ARBA" id="ARBA00023055"/>
    </source>
</evidence>
<evidence type="ECO:0000259" key="9">
    <source>
        <dbReference type="PROSITE" id="PS51847"/>
    </source>
</evidence>
<feature type="domain" description="C2" evidence="8">
    <location>
        <begin position="752"/>
        <end position="878"/>
    </location>
</feature>
<feature type="compositionally biased region" description="Basic and acidic residues" evidence="6">
    <location>
        <begin position="987"/>
        <end position="1001"/>
    </location>
</feature>
<evidence type="ECO:0000256" key="6">
    <source>
        <dbReference type="SAM" id="MobiDB-lite"/>
    </source>
</evidence>
<evidence type="ECO:0000313" key="11">
    <source>
        <dbReference type="Proteomes" id="UP001211065"/>
    </source>
</evidence>
<organism evidence="10 11">
    <name type="scientific">Clydaea vesicula</name>
    <dbReference type="NCBI Taxonomy" id="447962"/>
    <lineage>
        <taxon>Eukaryota</taxon>
        <taxon>Fungi</taxon>
        <taxon>Fungi incertae sedis</taxon>
        <taxon>Chytridiomycota</taxon>
        <taxon>Chytridiomycota incertae sedis</taxon>
        <taxon>Chytridiomycetes</taxon>
        <taxon>Lobulomycetales</taxon>
        <taxon>Lobulomycetaceae</taxon>
        <taxon>Clydaea</taxon>
    </lineage>
</organism>
<dbReference type="Proteomes" id="UP001211065">
    <property type="component" value="Unassembled WGS sequence"/>
</dbReference>
<dbReference type="Pfam" id="PF00168">
    <property type="entry name" value="C2"/>
    <property type="match status" value="6"/>
</dbReference>
<keyword evidence="5 7" id="KW-0472">Membrane</keyword>
<dbReference type="PANTHER" id="PTHR46980:SF2">
    <property type="entry name" value="TRICALBIN-1-RELATED"/>
    <property type="match status" value="1"/>
</dbReference>